<evidence type="ECO:0000313" key="4">
    <source>
        <dbReference type="Proteomes" id="UP000216339"/>
    </source>
</evidence>
<keyword evidence="1" id="KW-1133">Transmembrane helix</keyword>
<organism evidence="3 4">
    <name type="scientific">Rubrivirga marina</name>
    <dbReference type="NCBI Taxonomy" id="1196024"/>
    <lineage>
        <taxon>Bacteria</taxon>
        <taxon>Pseudomonadati</taxon>
        <taxon>Rhodothermota</taxon>
        <taxon>Rhodothermia</taxon>
        <taxon>Rhodothermales</taxon>
        <taxon>Rubricoccaceae</taxon>
        <taxon>Rubrivirga</taxon>
    </lineage>
</organism>
<dbReference type="InterPro" id="IPR025646">
    <property type="entry name" value="DUF4350"/>
</dbReference>
<dbReference type="AlphaFoldDB" id="A0A271J358"/>
<evidence type="ECO:0000313" key="3">
    <source>
        <dbReference type="EMBL" id="PAP77961.1"/>
    </source>
</evidence>
<evidence type="ECO:0000259" key="2">
    <source>
        <dbReference type="Pfam" id="PF14258"/>
    </source>
</evidence>
<accession>A0A271J358</accession>
<feature type="domain" description="DUF4350" evidence="2">
    <location>
        <begin position="49"/>
        <end position="258"/>
    </location>
</feature>
<sequence>MSVRGYLLLVGVMILALIAVEMARPKPLDLRVRLEREGDAPFDAEVFYESLPAWLGQPVEPVAVPAFELFADTTLRGRTYLVLAQSVAPDAAEAERVLDFVARGNTLALLTHGLSGPLADALMVPDTTEAEEGVLADGDLGVYEEPEAIMVDPVFGGVEAFGARAEFNPDTLTLVPPGVAGDYAFPIDVQLAEIVGLDPARTEVLGHAVWPWEETERMVTLVRVRHGRGEVLISSTPLAVSNAALTGAGDGPAYAAALVASLPDQPVLWDDYLKPYQEHAATPLRYVLQTPALRGAYVVLLLAGVLYLAFRGRRWQRAVPVVAPPPNAQREFARTVGRLRFVHRDDRALARRMERVVLDRLRTELRITEPALDDDTARLAAARAGVPEDEAQQLFGALRRARQRPDAHDLVRLDARVARFFRHV</sequence>
<evidence type="ECO:0000256" key="1">
    <source>
        <dbReference type="SAM" id="Phobius"/>
    </source>
</evidence>
<keyword evidence="1" id="KW-0812">Transmembrane</keyword>
<protein>
    <recommendedName>
        <fullName evidence="2">DUF4350 domain-containing protein</fullName>
    </recommendedName>
</protein>
<proteinExistence type="predicted"/>
<keyword evidence="4" id="KW-1185">Reference proteome</keyword>
<keyword evidence="1" id="KW-0472">Membrane</keyword>
<dbReference type="Proteomes" id="UP000216339">
    <property type="component" value="Unassembled WGS sequence"/>
</dbReference>
<dbReference type="EMBL" id="MQWD01000001">
    <property type="protein sequence ID" value="PAP77961.1"/>
    <property type="molecule type" value="Genomic_DNA"/>
</dbReference>
<name>A0A271J358_9BACT</name>
<reference evidence="3 4" key="1">
    <citation type="submission" date="2016-11" db="EMBL/GenBank/DDBJ databases">
        <title>Study of marine rhodopsin-containing bacteria.</title>
        <authorList>
            <person name="Yoshizawa S."/>
            <person name="Kumagai Y."/>
            <person name="Kogure K."/>
        </authorList>
    </citation>
    <scope>NUCLEOTIDE SEQUENCE [LARGE SCALE GENOMIC DNA]</scope>
    <source>
        <strain evidence="3 4">SAORIC-28</strain>
    </source>
</reference>
<comment type="caution">
    <text evidence="3">The sequence shown here is derived from an EMBL/GenBank/DDBJ whole genome shotgun (WGS) entry which is preliminary data.</text>
</comment>
<gene>
    <name evidence="3" type="ORF">BSZ37_16705</name>
</gene>
<dbReference type="OrthoDB" id="1111222at2"/>
<dbReference type="Pfam" id="PF14258">
    <property type="entry name" value="DUF4350"/>
    <property type="match status" value="1"/>
</dbReference>
<feature type="transmembrane region" description="Helical" evidence="1">
    <location>
        <begin position="292"/>
        <end position="310"/>
    </location>
</feature>
<dbReference type="RefSeq" id="WP_095511629.1">
    <property type="nucleotide sequence ID" value="NZ_MQWD01000001.1"/>
</dbReference>